<sequence length="93" mass="10834">MVRCFRCGAPSIIRTSWTPTNPGRRFYCCSKTCGLIDWYDPEMCPRSKQIIPGLLNSMNQLQAQVNGNRVEAKWVKKVLVISWLIFLVLYFFK</sequence>
<keyword evidence="1" id="KW-0479">Metal-binding</keyword>
<dbReference type="PANTHER" id="PTHR33248">
    <property type="entry name" value="ZINC ION-BINDING PROTEIN"/>
    <property type="match status" value="1"/>
</dbReference>
<evidence type="ECO:0000259" key="5">
    <source>
        <dbReference type="Pfam" id="PF06839"/>
    </source>
</evidence>
<dbReference type="Pfam" id="PF06839">
    <property type="entry name" value="Zn_ribbon_GRF"/>
    <property type="match status" value="1"/>
</dbReference>
<evidence type="ECO:0000313" key="6">
    <source>
        <dbReference type="EMBL" id="PWA61534.1"/>
    </source>
</evidence>
<protein>
    <recommendedName>
        <fullName evidence="5">GRF-type domain-containing protein</fullName>
    </recommendedName>
</protein>
<evidence type="ECO:0000256" key="1">
    <source>
        <dbReference type="ARBA" id="ARBA00022723"/>
    </source>
</evidence>
<feature type="transmembrane region" description="Helical" evidence="4">
    <location>
        <begin position="74"/>
        <end position="92"/>
    </location>
</feature>
<accession>A0A2U1MJY0</accession>
<dbReference type="AlphaFoldDB" id="A0A2U1MJY0"/>
<comment type="caution">
    <text evidence="6">The sequence shown here is derived from an EMBL/GenBank/DDBJ whole genome shotgun (WGS) entry which is preliminary data.</text>
</comment>
<dbReference type="EMBL" id="PKPP01005080">
    <property type="protein sequence ID" value="PWA61534.1"/>
    <property type="molecule type" value="Genomic_DNA"/>
</dbReference>
<keyword evidence="4" id="KW-0812">Transmembrane</keyword>
<name>A0A2U1MJY0_ARTAN</name>
<feature type="domain" description="GRF-type" evidence="5">
    <location>
        <begin position="4"/>
        <end position="40"/>
    </location>
</feature>
<dbReference type="GO" id="GO:0008270">
    <property type="term" value="F:zinc ion binding"/>
    <property type="evidence" value="ECO:0007669"/>
    <property type="project" value="UniProtKB-KW"/>
</dbReference>
<organism evidence="6 7">
    <name type="scientific">Artemisia annua</name>
    <name type="common">Sweet wormwood</name>
    <dbReference type="NCBI Taxonomy" id="35608"/>
    <lineage>
        <taxon>Eukaryota</taxon>
        <taxon>Viridiplantae</taxon>
        <taxon>Streptophyta</taxon>
        <taxon>Embryophyta</taxon>
        <taxon>Tracheophyta</taxon>
        <taxon>Spermatophyta</taxon>
        <taxon>Magnoliopsida</taxon>
        <taxon>eudicotyledons</taxon>
        <taxon>Gunneridae</taxon>
        <taxon>Pentapetalae</taxon>
        <taxon>asterids</taxon>
        <taxon>campanulids</taxon>
        <taxon>Asterales</taxon>
        <taxon>Asteraceae</taxon>
        <taxon>Asteroideae</taxon>
        <taxon>Anthemideae</taxon>
        <taxon>Artemisiinae</taxon>
        <taxon>Artemisia</taxon>
    </lineage>
</organism>
<evidence type="ECO:0000313" key="7">
    <source>
        <dbReference type="Proteomes" id="UP000245207"/>
    </source>
</evidence>
<reference evidence="6 7" key="1">
    <citation type="journal article" date="2018" name="Mol. Plant">
        <title>The genome of Artemisia annua provides insight into the evolution of Asteraceae family and artemisinin biosynthesis.</title>
        <authorList>
            <person name="Shen Q."/>
            <person name="Zhang L."/>
            <person name="Liao Z."/>
            <person name="Wang S."/>
            <person name="Yan T."/>
            <person name="Shi P."/>
            <person name="Liu M."/>
            <person name="Fu X."/>
            <person name="Pan Q."/>
            <person name="Wang Y."/>
            <person name="Lv Z."/>
            <person name="Lu X."/>
            <person name="Zhang F."/>
            <person name="Jiang W."/>
            <person name="Ma Y."/>
            <person name="Chen M."/>
            <person name="Hao X."/>
            <person name="Li L."/>
            <person name="Tang Y."/>
            <person name="Lv G."/>
            <person name="Zhou Y."/>
            <person name="Sun X."/>
            <person name="Brodelius P.E."/>
            <person name="Rose J.K.C."/>
            <person name="Tang K."/>
        </authorList>
    </citation>
    <scope>NUCLEOTIDE SEQUENCE [LARGE SCALE GENOMIC DNA]</scope>
    <source>
        <strain evidence="7">cv. Huhao1</strain>
        <tissue evidence="6">Leaf</tissue>
    </source>
</reference>
<evidence type="ECO:0000256" key="2">
    <source>
        <dbReference type="ARBA" id="ARBA00022771"/>
    </source>
</evidence>
<keyword evidence="4" id="KW-1133">Transmembrane helix</keyword>
<dbReference type="OrthoDB" id="5418639at2759"/>
<keyword evidence="7" id="KW-1185">Reference proteome</keyword>
<dbReference type="InterPro" id="IPR010666">
    <property type="entry name" value="Znf_GRF"/>
</dbReference>
<keyword evidence="2" id="KW-0863">Zinc-finger</keyword>
<evidence type="ECO:0000256" key="3">
    <source>
        <dbReference type="ARBA" id="ARBA00022833"/>
    </source>
</evidence>
<keyword evidence="3" id="KW-0862">Zinc</keyword>
<evidence type="ECO:0000256" key="4">
    <source>
        <dbReference type="SAM" id="Phobius"/>
    </source>
</evidence>
<gene>
    <name evidence="6" type="ORF">CTI12_AA372150</name>
</gene>
<dbReference type="Proteomes" id="UP000245207">
    <property type="component" value="Unassembled WGS sequence"/>
</dbReference>
<proteinExistence type="predicted"/>
<keyword evidence="4" id="KW-0472">Membrane</keyword>